<keyword evidence="3 10" id="KW-0645">Protease</keyword>
<evidence type="ECO:0000256" key="3">
    <source>
        <dbReference type="ARBA" id="ARBA00022670"/>
    </source>
</evidence>
<comment type="similarity">
    <text evidence="9">Belongs to the peptidase S1 family. CLIP subfamily.</text>
</comment>
<dbReference type="PANTHER" id="PTHR24264">
    <property type="entry name" value="TRYPSIN-RELATED"/>
    <property type="match status" value="1"/>
</dbReference>
<dbReference type="InterPro" id="IPR050127">
    <property type="entry name" value="Serine_Proteases_S1"/>
</dbReference>
<dbReference type="InterPro" id="IPR033116">
    <property type="entry name" value="TRYPSIN_SER"/>
</dbReference>
<organism evidence="13 14">
    <name type="scientific">Spodoptera exigua</name>
    <name type="common">Beet armyworm</name>
    <name type="synonym">Noctua fulgens</name>
    <dbReference type="NCBI Taxonomy" id="7107"/>
    <lineage>
        <taxon>Eukaryota</taxon>
        <taxon>Metazoa</taxon>
        <taxon>Ecdysozoa</taxon>
        <taxon>Arthropoda</taxon>
        <taxon>Hexapoda</taxon>
        <taxon>Insecta</taxon>
        <taxon>Pterygota</taxon>
        <taxon>Neoptera</taxon>
        <taxon>Endopterygota</taxon>
        <taxon>Lepidoptera</taxon>
        <taxon>Glossata</taxon>
        <taxon>Ditrysia</taxon>
        <taxon>Noctuoidea</taxon>
        <taxon>Noctuidae</taxon>
        <taxon>Amphipyrinae</taxon>
        <taxon>Spodoptera</taxon>
    </lineage>
</organism>
<gene>
    <name evidence="13" type="ORF">HF086_008394</name>
</gene>
<comment type="subcellular location">
    <subcellularLocation>
        <location evidence="1">Secreted</location>
    </subcellularLocation>
</comment>
<name>A0A922SGD4_SPOEX</name>
<proteinExistence type="inferred from homology"/>
<reference evidence="13" key="1">
    <citation type="journal article" date="2021" name="G3 (Bethesda)">
        <title>Genome and transcriptome analysis of the beet armyworm Spodoptera exigua reveals targets for pest control. .</title>
        <authorList>
            <person name="Simon S."/>
            <person name="Breeschoten T."/>
            <person name="Jansen H.J."/>
            <person name="Dirks R.P."/>
            <person name="Schranz M.E."/>
            <person name="Ros V.I.D."/>
        </authorList>
    </citation>
    <scope>NUCLEOTIDE SEQUENCE</scope>
    <source>
        <strain evidence="13">TB_SE_WUR_2020</strain>
    </source>
</reference>
<evidence type="ECO:0000256" key="11">
    <source>
        <dbReference type="SAM" id="MobiDB-lite"/>
    </source>
</evidence>
<evidence type="ECO:0000256" key="7">
    <source>
        <dbReference type="ARBA" id="ARBA00023157"/>
    </source>
</evidence>
<dbReference type="GO" id="GO:0005615">
    <property type="term" value="C:extracellular space"/>
    <property type="evidence" value="ECO:0007669"/>
    <property type="project" value="TreeGrafter"/>
</dbReference>
<evidence type="ECO:0000259" key="12">
    <source>
        <dbReference type="PROSITE" id="PS50240"/>
    </source>
</evidence>
<dbReference type="InterPro" id="IPR018114">
    <property type="entry name" value="TRYPSIN_HIS"/>
</dbReference>
<evidence type="ECO:0000256" key="4">
    <source>
        <dbReference type="ARBA" id="ARBA00022729"/>
    </source>
</evidence>
<feature type="non-terminal residue" evidence="13">
    <location>
        <position position="1"/>
    </location>
</feature>
<dbReference type="PRINTS" id="PR00722">
    <property type="entry name" value="CHYMOTRYPSIN"/>
</dbReference>
<keyword evidence="6 10" id="KW-0720">Serine protease</keyword>
<dbReference type="GO" id="GO:0006508">
    <property type="term" value="P:proteolysis"/>
    <property type="evidence" value="ECO:0007669"/>
    <property type="project" value="UniProtKB-KW"/>
</dbReference>
<evidence type="ECO:0000256" key="6">
    <source>
        <dbReference type="ARBA" id="ARBA00022825"/>
    </source>
</evidence>
<evidence type="ECO:0000256" key="1">
    <source>
        <dbReference type="ARBA" id="ARBA00004613"/>
    </source>
</evidence>
<feature type="compositionally biased region" description="Low complexity" evidence="11">
    <location>
        <begin position="276"/>
        <end position="288"/>
    </location>
</feature>
<dbReference type="Gene3D" id="2.40.10.10">
    <property type="entry name" value="Trypsin-like serine proteases"/>
    <property type="match status" value="2"/>
</dbReference>
<dbReference type="FunFam" id="2.40.10.10:FF:000002">
    <property type="entry name" value="Transmembrane protease serine"/>
    <property type="match status" value="1"/>
</dbReference>
<dbReference type="Proteomes" id="UP000814243">
    <property type="component" value="Unassembled WGS sequence"/>
</dbReference>
<feature type="region of interest" description="Disordered" evidence="11">
    <location>
        <begin position="269"/>
        <end position="295"/>
    </location>
</feature>
<evidence type="ECO:0000256" key="10">
    <source>
        <dbReference type="RuleBase" id="RU363034"/>
    </source>
</evidence>
<dbReference type="GO" id="GO:0004252">
    <property type="term" value="F:serine-type endopeptidase activity"/>
    <property type="evidence" value="ECO:0007669"/>
    <property type="project" value="InterPro"/>
</dbReference>
<evidence type="ECO:0000256" key="9">
    <source>
        <dbReference type="ARBA" id="ARBA00024195"/>
    </source>
</evidence>
<dbReference type="AlphaFoldDB" id="A0A922SGD4"/>
<dbReference type="PANTHER" id="PTHR24264:SF65">
    <property type="entry name" value="SRCR DOMAIN-CONTAINING PROTEIN"/>
    <property type="match status" value="1"/>
</dbReference>
<dbReference type="PROSITE" id="PS50240">
    <property type="entry name" value="TRYPSIN_DOM"/>
    <property type="match status" value="1"/>
</dbReference>
<dbReference type="CDD" id="cd00190">
    <property type="entry name" value="Tryp_SPc"/>
    <property type="match status" value="1"/>
</dbReference>
<feature type="domain" description="Peptidase S1" evidence="12">
    <location>
        <begin position="162"/>
        <end position="423"/>
    </location>
</feature>
<dbReference type="Pfam" id="PF00089">
    <property type="entry name" value="Trypsin"/>
    <property type="match status" value="2"/>
</dbReference>
<protein>
    <recommendedName>
        <fullName evidence="12">Peptidase S1 domain-containing protein</fullName>
    </recommendedName>
</protein>
<evidence type="ECO:0000313" key="14">
    <source>
        <dbReference type="Proteomes" id="UP000814243"/>
    </source>
</evidence>
<accession>A0A922SGD4</accession>
<dbReference type="InterPro" id="IPR001254">
    <property type="entry name" value="Trypsin_dom"/>
</dbReference>
<dbReference type="SMART" id="SM00020">
    <property type="entry name" value="Tryp_SPc"/>
    <property type="match status" value="1"/>
</dbReference>
<sequence>NISVMEFVTSSLGVYKWSCGCRTSIRWAGLSGAEWRKCWWPGLTAVCSVCGAGASSPPFVLLLTHCDRLLVSSDFIFNLDFYSCCIIITMNWAVLLVCLVGWTSCQAATMVEPQEKEKGLIEWITNLLGNNPSTTTVTPIYQEPPTNCPVCQCGVARTKRRIVGGYETKEREYPWMAMLMYNGRFFCGGSLINDLYVLTAAHCTGYRKERITIRLLEHDTTNPNETKTIDRKVAAVIRHQRYNPGTYDNDIALMRLDERLDLSTAVKRIRRDEDGTTPATEETTATPDPADDVRVRPVCLPTPGLSYTRECAVVIGWGVTDEGGSVSNTLQEVKVPIVSNAECKDRSYGRRITDNMMCAGEPDGGRDACQGDSGGPLHVFNQTTEKYQEVGVVSWGEGCARPDKYGVYSRVNRYLTWIKSNTADACYCN</sequence>
<dbReference type="InterPro" id="IPR009003">
    <property type="entry name" value="Peptidase_S1_PA"/>
</dbReference>
<keyword evidence="5 10" id="KW-0378">Hydrolase</keyword>
<evidence type="ECO:0000313" key="13">
    <source>
        <dbReference type="EMBL" id="KAH9636094.1"/>
    </source>
</evidence>
<keyword evidence="8" id="KW-0325">Glycoprotein</keyword>
<keyword evidence="2" id="KW-0964">Secreted</keyword>
<dbReference type="InterPro" id="IPR001314">
    <property type="entry name" value="Peptidase_S1A"/>
</dbReference>
<keyword evidence="4" id="KW-0732">Signal</keyword>
<dbReference type="EMBL" id="JACEFF010000514">
    <property type="protein sequence ID" value="KAH9636094.1"/>
    <property type="molecule type" value="Genomic_DNA"/>
</dbReference>
<keyword evidence="7" id="KW-1015">Disulfide bond</keyword>
<comment type="caution">
    <text evidence="13">The sequence shown here is derived from an EMBL/GenBank/DDBJ whole genome shotgun (WGS) entry which is preliminary data.</text>
</comment>
<dbReference type="PROSITE" id="PS00135">
    <property type="entry name" value="TRYPSIN_SER"/>
    <property type="match status" value="1"/>
</dbReference>
<dbReference type="FunFam" id="2.40.10.10:FF:000028">
    <property type="entry name" value="Serine protease easter"/>
    <property type="match status" value="1"/>
</dbReference>
<dbReference type="PROSITE" id="PS00134">
    <property type="entry name" value="TRYPSIN_HIS"/>
    <property type="match status" value="1"/>
</dbReference>
<dbReference type="InterPro" id="IPR043504">
    <property type="entry name" value="Peptidase_S1_PA_chymotrypsin"/>
</dbReference>
<evidence type="ECO:0000256" key="5">
    <source>
        <dbReference type="ARBA" id="ARBA00022801"/>
    </source>
</evidence>
<evidence type="ECO:0000256" key="8">
    <source>
        <dbReference type="ARBA" id="ARBA00023180"/>
    </source>
</evidence>
<dbReference type="SUPFAM" id="SSF50494">
    <property type="entry name" value="Trypsin-like serine proteases"/>
    <property type="match status" value="1"/>
</dbReference>
<evidence type="ECO:0000256" key="2">
    <source>
        <dbReference type="ARBA" id="ARBA00022525"/>
    </source>
</evidence>